<dbReference type="AlphaFoldDB" id="A0A0W0CCK1"/>
<reference evidence="1 2" key="1">
    <citation type="submission" date="2015-10" db="EMBL/GenBank/DDBJ databases">
        <title>Draft genomes sequences of Candida glabrata isolates 1A, 1B, 2A, 2B, 3A and 3B.</title>
        <authorList>
            <person name="Haavelsrud O.E."/>
            <person name="Gaustad P."/>
        </authorList>
    </citation>
    <scope>NUCLEOTIDE SEQUENCE [LARGE SCALE GENOMIC DNA]</scope>
    <source>
        <strain evidence="1">910700640</strain>
    </source>
</reference>
<dbReference type="VEuPathDB" id="FungiDB:GWK60_M13629"/>
<name>A0A0W0CCK1_CANGB</name>
<dbReference type="VEuPathDB" id="FungiDB:CAGL0M13695g"/>
<proteinExistence type="predicted"/>
<organism evidence="1 2">
    <name type="scientific">Candida glabrata</name>
    <name type="common">Yeast</name>
    <name type="synonym">Torulopsis glabrata</name>
    <dbReference type="NCBI Taxonomy" id="5478"/>
    <lineage>
        <taxon>Eukaryota</taxon>
        <taxon>Fungi</taxon>
        <taxon>Dikarya</taxon>
        <taxon>Ascomycota</taxon>
        <taxon>Saccharomycotina</taxon>
        <taxon>Saccharomycetes</taxon>
        <taxon>Saccharomycetales</taxon>
        <taxon>Saccharomycetaceae</taxon>
        <taxon>Nakaseomyces</taxon>
    </lineage>
</organism>
<dbReference type="Proteomes" id="UP000054886">
    <property type="component" value="Unassembled WGS sequence"/>
</dbReference>
<gene>
    <name evidence="1" type="ORF">AO440_004441</name>
</gene>
<evidence type="ECO:0000313" key="2">
    <source>
        <dbReference type="Proteomes" id="UP000054886"/>
    </source>
</evidence>
<evidence type="ECO:0000313" key="1">
    <source>
        <dbReference type="EMBL" id="KTA97401.1"/>
    </source>
</evidence>
<accession>A0A0W0CCK1</accession>
<comment type="caution">
    <text evidence="1">The sequence shown here is derived from an EMBL/GenBank/DDBJ whole genome shotgun (WGS) entry which is preliminary data.</text>
</comment>
<protein>
    <submittedName>
        <fullName evidence="1">Cytoplasmic dynein intermediate light chain DYN3</fullName>
    </submittedName>
</protein>
<dbReference type="VEuPathDB" id="FungiDB:B1J91_M13695g"/>
<dbReference type="EMBL" id="LLZZ01000161">
    <property type="protein sequence ID" value="KTA97401.1"/>
    <property type="molecule type" value="Genomic_DNA"/>
</dbReference>
<dbReference type="VEuPathDB" id="FungiDB:GVI51_M13673"/>
<sequence>MLRRALEEKYALKIGEIRTTTAVICSISTGTILDFEKQCLKPHCTFSKPIINLGYTYYDIPSEYKEELNESIAVNHRIDAYALITTFDETPIESIEPLISNDKSEIKWTFLLDWTELHQGTWLRFLSKQFDSLESKGYDLKNENISVWCMNSDYMFELQKNDILWESFHFEYLQQSLRSVLFYRNGSLIYVDKKRNQLPLFEIFVKLCLHNRNDKYKSLNQFTEMSETSQVFIPFNSDSVDLIKTIDEEFQPEEVLKPAFMPTFEKVIPYSKPKDEPHLPPIGELPHFDMNKELEEAAIILKQASKKEAYAKQNI</sequence>